<organism evidence="3 4">
    <name type="scientific">Comamonas odontotermitis</name>
    <dbReference type="NCBI Taxonomy" id="379895"/>
    <lineage>
        <taxon>Bacteria</taxon>
        <taxon>Pseudomonadati</taxon>
        <taxon>Pseudomonadota</taxon>
        <taxon>Betaproteobacteria</taxon>
        <taxon>Burkholderiales</taxon>
        <taxon>Comamonadaceae</taxon>
        <taxon>Comamonas</taxon>
    </lineage>
</organism>
<dbReference type="Proteomes" id="UP000562492">
    <property type="component" value="Unassembled WGS sequence"/>
</dbReference>
<keyword evidence="4" id="KW-1185">Reference proteome</keyword>
<evidence type="ECO:0000313" key="4">
    <source>
        <dbReference type="Proteomes" id="UP000562492"/>
    </source>
</evidence>
<feature type="transmembrane region" description="Helical" evidence="1">
    <location>
        <begin position="180"/>
        <end position="198"/>
    </location>
</feature>
<feature type="transmembrane region" description="Helical" evidence="1">
    <location>
        <begin position="21"/>
        <end position="38"/>
    </location>
</feature>
<feature type="transmembrane region" description="Helical" evidence="1">
    <location>
        <begin position="101"/>
        <end position="117"/>
    </location>
</feature>
<evidence type="ECO:0000256" key="1">
    <source>
        <dbReference type="SAM" id="Phobius"/>
    </source>
</evidence>
<dbReference type="Pfam" id="PF01569">
    <property type="entry name" value="PAP2"/>
    <property type="match status" value="1"/>
</dbReference>
<accession>A0ABR6RAF4</accession>
<feature type="transmembrane region" description="Helical" evidence="1">
    <location>
        <begin position="210"/>
        <end position="228"/>
    </location>
</feature>
<feature type="transmembrane region" description="Helical" evidence="1">
    <location>
        <begin position="72"/>
        <end position="89"/>
    </location>
</feature>
<dbReference type="InterPro" id="IPR036938">
    <property type="entry name" value="PAP2/HPO_sf"/>
</dbReference>
<protein>
    <submittedName>
        <fullName evidence="3">Membrane-associated PAP2 superfamily phosphatase</fullName>
    </submittedName>
</protein>
<sequence length="236" mass="26099">MPSPTRLPLPANTSSTPSPRWIVISLIGFVLASLWDLAGQDVAMARWWGTAQGFALRDNHFLVNYMHEVMRMLGWIIVVLLSIGVWFPWGPLRRMPMARRVQLVVAILVSLAVVAIIKRSSATSCPWDMQLFGGVAEYVSHWRWGVRDGGGGHCFPAGHAAAGFAFLGGYFALYRDAPRAARWWLAIALVVGFALGIGQQMRGAHYMSHTLWTAWLCWTAGLAVDAVVQRRKAVQG</sequence>
<evidence type="ECO:0000259" key="2">
    <source>
        <dbReference type="Pfam" id="PF01569"/>
    </source>
</evidence>
<dbReference type="SUPFAM" id="SSF48317">
    <property type="entry name" value="Acid phosphatase/Vanadium-dependent haloperoxidase"/>
    <property type="match status" value="1"/>
</dbReference>
<reference evidence="3 4" key="1">
    <citation type="submission" date="2020-08" db="EMBL/GenBank/DDBJ databases">
        <title>Functional genomics of gut bacteria from endangered species of beetles.</title>
        <authorList>
            <person name="Carlos-Shanley C."/>
        </authorList>
    </citation>
    <scope>NUCLEOTIDE SEQUENCE [LARGE SCALE GENOMIC DNA]</scope>
    <source>
        <strain evidence="3 4">S00124</strain>
    </source>
</reference>
<keyword evidence="1" id="KW-0472">Membrane</keyword>
<name>A0ABR6RAF4_9BURK</name>
<dbReference type="RefSeq" id="WP_233464191.1">
    <property type="nucleotide sequence ID" value="NZ_JACHKZ010000001.1"/>
</dbReference>
<gene>
    <name evidence="3" type="ORF">HNP33_000184</name>
</gene>
<keyword evidence="1" id="KW-1133">Transmembrane helix</keyword>
<dbReference type="InterPro" id="IPR000326">
    <property type="entry name" value="PAP2/HPO"/>
</dbReference>
<evidence type="ECO:0000313" key="3">
    <source>
        <dbReference type="EMBL" id="MBB6576136.1"/>
    </source>
</evidence>
<dbReference type="EMBL" id="JACHKZ010000001">
    <property type="protein sequence ID" value="MBB6576136.1"/>
    <property type="molecule type" value="Genomic_DNA"/>
</dbReference>
<keyword evidence="1" id="KW-0812">Transmembrane</keyword>
<dbReference type="CDD" id="cd03396">
    <property type="entry name" value="PAP2_like_6"/>
    <property type="match status" value="1"/>
</dbReference>
<comment type="caution">
    <text evidence="3">The sequence shown here is derived from an EMBL/GenBank/DDBJ whole genome shotgun (WGS) entry which is preliminary data.</text>
</comment>
<feature type="transmembrane region" description="Helical" evidence="1">
    <location>
        <begin position="155"/>
        <end position="173"/>
    </location>
</feature>
<dbReference type="Gene3D" id="1.20.144.10">
    <property type="entry name" value="Phosphatidic acid phosphatase type 2/haloperoxidase"/>
    <property type="match status" value="1"/>
</dbReference>
<proteinExistence type="predicted"/>
<feature type="domain" description="Phosphatidic acid phosphatase type 2/haloperoxidase" evidence="2">
    <location>
        <begin position="101"/>
        <end position="231"/>
    </location>
</feature>